<accession>A0A7Z0QPE9</accession>
<gene>
    <name evidence="9" type="ORF">H0E82_06345</name>
</gene>
<dbReference type="InterPro" id="IPR003445">
    <property type="entry name" value="Cat_transpt"/>
</dbReference>
<organism evidence="9 10">
    <name type="scientific">Luteimonas deserti</name>
    <dbReference type="NCBI Taxonomy" id="2752306"/>
    <lineage>
        <taxon>Bacteria</taxon>
        <taxon>Pseudomonadati</taxon>
        <taxon>Pseudomonadota</taxon>
        <taxon>Gammaproteobacteria</taxon>
        <taxon>Lysobacterales</taxon>
        <taxon>Lysobacteraceae</taxon>
        <taxon>Luteimonas</taxon>
    </lineage>
</organism>
<dbReference type="AlphaFoldDB" id="A0A7Z0QPE9"/>
<dbReference type="Pfam" id="PF02386">
    <property type="entry name" value="TrkH"/>
    <property type="match status" value="1"/>
</dbReference>
<dbReference type="EMBL" id="JACCJZ010000013">
    <property type="protein sequence ID" value="NYZ62382.1"/>
    <property type="molecule type" value="Genomic_DNA"/>
</dbReference>
<sequence>MLPGARAGAGAAPFLTALFTSTSAVCVTGLVIEDTPLYWSTFGQWVILGLFQIGGFGIMSGATLLGLLAAGRLGLRTRLIAQAETHSLGLGDVTGVLKLVLITTVCVELLTAGALALRLHLGYGEAVGTALWNGLFHSVSAFNNAGFSTYSDSLMGFVADPFVVVPVMLAIVLGGLGFPVLYELRQRPLAWARWSIHTRITLLGTAVLIAGGTGMIALWEWNNPDTAGPLDATGKALAMLFHSVTARTAGFNTLDVGAMRSETLAVHYLLMFIGGGSAGTAGGIKLTTFFLLGFVVWAEIRGHRDTTVFHRRISHETQRQALTIVLLAVTVLAVATLTLMGLTALPLEVVMFEAISAFATVGLSTGITADLPDAGKGVLIALMFIGRVGTITVATALALHTRPRPFRYPEERPIVG</sequence>
<feature type="transmembrane region" description="Helical" evidence="8">
    <location>
        <begin position="96"/>
        <end position="117"/>
    </location>
</feature>
<evidence type="ECO:0000256" key="2">
    <source>
        <dbReference type="ARBA" id="ARBA00022448"/>
    </source>
</evidence>
<keyword evidence="6" id="KW-0406">Ion transport</keyword>
<protein>
    <submittedName>
        <fullName evidence="9">TrkH family potassium uptake protein</fullName>
    </submittedName>
</protein>
<evidence type="ECO:0000256" key="6">
    <source>
        <dbReference type="ARBA" id="ARBA00023065"/>
    </source>
</evidence>
<feature type="transmembrane region" description="Helical" evidence="8">
    <location>
        <begin position="196"/>
        <end position="219"/>
    </location>
</feature>
<evidence type="ECO:0000256" key="3">
    <source>
        <dbReference type="ARBA" id="ARBA00022475"/>
    </source>
</evidence>
<evidence type="ECO:0000256" key="1">
    <source>
        <dbReference type="ARBA" id="ARBA00004651"/>
    </source>
</evidence>
<dbReference type="GO" id="GO:0008324">
    <property type="term" value="F:monoatomic cation transmembrane transporter activity"/>
    <property type="evidence" value="ECO:0007669"/>
    <property type="project" value="InterPro"/>
</dbReference>
<feature type="transmembrane region" description="Helical" evidence="8">
    <location>
        <begin position="268"/>
        <end position="300"/>
    </location>
</feature>
<comment type="subcellular location">
    <subcellularLocation>
        <location evidence="1">Cell membrane</location>
        <topology evidence="1">Multi-pass membrane protein</topology>
    </subcellularLocation>
</comment>
<evidence type="ECO:0000256" key="5">
    <source>
        <dbReference type="ARBA" id="ARBA00022989"/>
    </source>
</evidence>
<feature type="transmembrane region" description="Helical" evidence="8">
    <location>
        <begin position="162"/>
        <end position="184"/>
    </location>
</feature>
<evidence type="ECO:0000256" key="7">
    <source>
        <dbReference type="ARBA" id="ARBA00023136"/>
    </source>
</evidence>
<proteinExistence type="predicted"/>
<keyword evidence="4 8" id="KW-0812">Transmembrane</keyword>
<keyword evidence="5 8" id="KW-1133">Transmembrane helix</keyword>
<evidence type="ECO:0000313" key="10">
    <source>
        <dbReference type="Proteomes" id="UP000589896"/>
    </source>
</evidence>
<name>A0A7Z0QPE9_9GAMM</name>
<dbReference type="PANTHER" id="PTHR32024:SF1">
    <property type="entry name" value="KTR SYSTEM POTASSIUM UPTAKE PROTEIN B"/>
    <property type="match status" value="1"/>
</dbReference>
<feature type="transmembrane region" description="Helical" evidence="8">
    <location>
        <begin position="321"/>
        <end position="342"/>
    </location>
</feature>
<dbReference type="GO" id="GO:0005886">
    <property type="term" value="C:plasma membrane"/>
    <property type="evidence" value="ECO:0007669"/>
    <property type="project" value="UniProtKB-SubCell"/>
</dbReference>
<reference evidence="9 10" key="1">
    <citation type="submission" date="2020-07" db="EMBL/GenBank/DDBJ databases">
        <title>isolation of Luteimonas sp. SJ-16.</title>
        <authorList>
            <person name="Huang X.-X."/>
            <person name="Xu L."/>
            <person name="Sun J.-Q."/>
        </authorList>
    </citation>
    <scope>NUCLEOTIDE SEQUENCE [LARGE SCALE GENOMIC DNA]</scope>
    <source>
        <strain evidence="9 10">SJ-16</strain>
    </source>
</reference>
<keyword evidence="3" id="KW-1003">Cell membrane</keyword>
<keyword evidence="2" id="KW-0813">Transport</keyword>
<keyword evidence="10" id="KW-1185">Reference proteome</keyword>
<feature type="transmembrane region" description="Helical" evidence="8">
    <location>
        <begin position="378"/>
        <end position="399"/>
    </location>
</feature>
<dbReference type="GO" id="GO:0030001">
    <property type="term" value="P:metal ion transport"/>
    <property type="evidence" value="ECO:0007669"/>
    <property type="project" value="UniProtKB-ARBA"/>
</dbReference>
<comment type="caution">
    <text evidence="9">The sequence shown here is derived from an EMBL/GenBank/DDBJ whole genome shotgun (WGS) entry which is preliminary data.</text>
</comment>
<dbReference type="Proteomes" id="UP000589896">
    <property type="component" value="Unassembled WGS sequence"/>
</dbReference>
<keyword evidence="7 8" id="KW-0472">Membrane</keyword>
<evidence type="ECO:0000256" key="4">
    <source>
        <dbReference type="ARBA" id="ARBA00022692"/>
    </source>
</evidence>
<feature type="transmembrane region" description="Helical" evidence="8">
    <location>
        <begin position="42"/>
        <end position="75"/>
    </location>
</feature>
<evidence type="ECO:0000256" key="8">
    <source>
        <dbReference type="SAM" id="Phobius"/>
    </source>
</evidence>
<evidence type="ECO:0000313" key="9">
    <source>
        <dbReference type="EMBL" id="NYZ62382.1"/>
    </source>
</evidence>
<dbReference type="PANTHER" id="PTHR32024">
    <property type="entry name" value="TRK SYSTEM POTASSIUM UPTAKE PROTEIN TRKG-RELATED"/>
    <property type="match status" value="1"/>
</dbReference>